<dbReference type="RefSeq" id="WP_345043523.1">
    <property type="nucleotide sequence ID" value="NZ_BAABED010000001.1"/>
</dbReference>
<comment type="caution">
    <text evidence="1">The sequence shown here is derived from an EMBL/GenBank/DDBJ whole genome shotgun (WGS) entry which is preliminary data.</text>
</comment>
<organism evidence="1 2">
    <name type="scientific">Arthrobacter methylotrophus</name>
    <dbReference type="NCBI Taxonomy" id="121291"/>
    <lineage>
        <taxon>Bacteria</taxon>
        <taxon>Bacillati</taxon>
        <taxon>Actinomycetota</taxon>
        <taxon>Actinomycetes</taxon>
        <taxon>Micrococcales</taxon>
        <taxon>Micrococcaceae</taxon>
        <taxon>Arthrobacter</taxon>
    </lineage>
</organism>
<gene>
    <name evidence="1" type="ORF">ACFFPI_08185</name>
</gene>
<proteinExistence type="predicted"/>
<protein>
    <submittedName>
        <fullName evidence="1">Uncharacterized protein</fullName>
    </submittedName>
</protein>
<dbReference type="Proteomes" id="UP001589536">
    <property type="component" value="Unassembled WGS sequence"/>
</dbReference>
<keyword evidence="2" id="KW-1185">Reference proteome</keyword>
<accession>A0ABV5UNN7</accession>
<sequence length="122" mass="13266">MSALPTAENAIAVTHRNSACPAVGELWSLAGEDRHGIYLGDGLWNVLSCINDEYTLGQVTGLEPLAPGSVQPAGLHWADQFDALAEADGLRITWAEEILTYQNQGWDKIRKLRPAVTLAILR</sequence>
<reference evidence="1 2" key="1">
    <citation type="submission" date="2024-09" db="EMBL/GenBank/DDBJ databases">
        <authorList>
            <person name="Sun Q."/>
            <person name="Mori K."/>
        </authorList>
    </citation>
    <scope>NUCLEOTIDE SEQUENCE [LARGE SCALE GENOMIC DNA]</scope>
    <source>
        <strain evidence="1 2">JCM 13519</strain>
    </source>
</reference>
<dbReference type="EMBL" id="JBHMBH010000019">
    <property type="protein sequence ID" value="MFB9714136.1"/>
    <property type="molecule type" value="Genomic_DNA"/>
</dbReference>
<evidence type="ECO:0000313" key="1">
    <source>
        <dbReference type="EMBL" id="MFB9714136.1"/>
    </source>
</evidence>
<evidence type="ECO:0000313" key="2">
    <source>
        <dbReference type="Proteomes" id="UP001589536"/>
    </source>
</evidence>
<name>A0ABV5UNN7_9MICC</name>